<keyword evidence="1" id="KW-1133">Transmembrane helix</keyword>
<protein>
    <recommendedName>
        <fullName evidence="4">Membrane domain of glycerophosphoryl diester phosphodiesterase</fullName>
    </recommendedName>
</protein>
<feature type="transmembrane region" description="Helical" evidence="1">
    <location>
        <begin position="138"/>
        <end position="163"/>
    </location>
</feature>
<dbReference type="EMBL" id="FNCJ01000014">
    <property type="protein sequence ID" value="SDH90112.1"/>
    <property type="molecule type" value="Genomic_DNA"/>
</dbReference>
<feature type="transmembrane region" description="Helical" evidence="1">
    <location>
        <begin position="109"/>
        <end position="131"/>
    </location>
</feature>
<dbReference type="AlphaFoldDB" id="A0A1G8G6V1"/>
<keyword evidence="1" id="KW-0472">Membrane</keyword>
<dbReference type="Proteomes" id="UP000199706">
    <property type="component" value="Unassembled WGS sequence"/>
</dbReference>
<name>A0A1G8G6V1_9BURK</name>
<accession>A0A1G8G6V1</accession>
<gene>
    <name evidence="2" type="ORF">SAMN05216466_114157</name>
</gene>
<evidence type="ECO:0000313" key="3">
    <source>
        <dbReference type="Proteomes" id="UP000199706"/>
    </source>
</evidence>
<evidence type="ECO:0008006" key="4">
    <source>
        <dbReference type="Google" id="ProtNLM"/>
    </source>
</evidence>
<feature type="transmembrane region" description="Helical" evidence="1">
    <location>
        <begin position="20"/>
        <end position="43"/>
    </location>
</feature>
<dbReference type="RefSeq" id="WP_090688939.1">
    <property type="nucleotide sequence ID" value="NZ_CADERL010000010.1"/>
</dbReference>
<feature type="transmembrane region" description="Helical" evidence="1">
    <location>
        <begin position="221"/>
        <end position="246"/>
    </location>
</feature>
<sequence length="259" mass="28091">MEQLSFGTCVKNSWISTWQAIVQMPGLFLGAFAILACTTLLTGPFQHLPSQDPALDAAAKVGHTFLSGAFSVLQLVVYGCVTIKVNRFVLLGEGIHPLLPLGGKPLGRYALISVCLALSMLAIVLALVVGIHQITTGGVILISMLVLLAYMFVMIRLSLLYPALSLGSRLTLRAAWTDSRGHFWSMVGIWMAAYVPLLIVWIVVLEVFGRRMLIAGTQGSTAFAIGLAFVNALFMVLAASVLSWLYRRYANQLLEHVPS</sequence>
<organism evidence="2 3">
    <name type="scientific">Paraburkholderia phenazinium</name>
    <dbReference type="NCBI Taxonomy" id="60549"/>
    <lineage>
        <taxon>Bacteria</taxon>
        <taxon>Pseudomonadati</taxon>
        <taxon>Pseudomonadota</taxon>
        <taxon>Betaproteobacteria</taxon>
        <taxon>Burkholderiales</taxon>
        <taxon>Burkholderiaceae</taxon>
        <taxon>Paraburkholderia</taxon>
    </lineage>
</organism>
<dbReference type="OrthoDB" id="9006712at2"/>
<reference evidence="2 3" key="1">
    <citation type="submission" date="2016-10" db="EMBL/GenBank/DDBJ databases">
        <authorList>
            <person name="de Groot N.N."/>
        </authorList>
    </citation>
    <scope>NUCLEOTIDE SEQUENCE [LARGE SCALE GENOMIC DNA]</scope>
    <source>
        <strain evidence="2 3">LMG 2247</strain>
    </source>
</reference>
<evidence type="ECO:0000256" key="1">
    <source>
        <dbReference type="SAM" id="Phobius"/>
    </source>
</evidence>
<keyword evidence="1" id="KW-0812">Transmembrane</keyword>
<proteinExistence type="predicted"/>
<feature type="transmembrane region" description="Helical" evidence="1">
    <location>
        <begin position="183"/>
        <end position="209"/>
    </location>
</feature>
<evidence type="ECO:0000313" key="2">
    <source>
        <dbReference type="EMBL" id="SDH90112.1"/>
    </source>
</evidence>